<feature type="compositionally biased region" description="Low complexity" evidence="1">
    <location>
        <begin position="331"/>
        <end position="349"/>
    </location>
</feature>
<organism evidence="2 3">
    <name type="scientific">Folsomia candida</name>
    <name type="common">Springtail</name>
    <dbReference type="NCBI Taxonomy" id="158441"/>
    <lineage>
        <taxon>Eukaryota</taxon>
        <taxon>Metazoa</taxon>
        <taxon>Ecdysozoa</taxon>
        <taxon>Arthropoda</taxon>
        <taxon>Hexapoda</taxon>
        <taxon>Collembola</taxon>
        <taxon>Entomobryomorpha</taxon>
        <taxon>Isotomoidea</taxon>
        <taxon>Isotomidae</taxon>
        <taxon>Proisotominae</taxon>
        <taxon>Folsomia</taxon>
    </lineage>
</organism>
<gene>
    <name evidence="2" type="ORF">Fcan01_18089</name>
</gene>
<feature type="compositionally biased region" description="Polar residues" evidence="1">
    <location>
        <begin position="350"/>
        <end position="360"/>
    </location>
</feature>
<feature type="compositionally biased region" description="Polar residues" evidence="1">
    <location>
        <begin position="318"/>
        <end position="330"/>
    </location>
</feature>
<comment type="caution">
    <text evidence="2">The sequence shown here is derived from an EMBL/GenBank/DDBJ whole genome shotgun (WGS) entry which is preliminary data.</text>
</comment>
<proteinExistence type="predicted"/>
<evidence type="ECO:0000313" key="3">
    <source>
        <dbReference type="Proteomes" id="UP000198287"/>
    </source>
</evidence>
<name>A0A226DPW6_FOLCA</name>
<dbReference type="Proteomes" id="UP000198287">
    <property type="component" value="Unassembled WGS sequence"/>
</dbReference>
<evidence type="ECO:0000313" key="2">
    <source>
        <dbReference type="EMBL" id="OXA46711.1"/>
    </source>
</evidence>
<feature type="compositionally biased region" description="Low complexity" evidence="1">
    <location>
        <begin position="487"/>
        <end position="498"/>
    </location>
</feature>
<keyword evidence="3" id="KW-1185">Reference proteome</keyword>
<feature type="compositionally biased region" description="Low complexity" evidence="1">
    <location>
        <begin position="371"/>
        <end position="383"/>
    </location>
</feature>
<sequence length="681" mass="75927">MLDTTNPIPLSSLNFCSLASSSSAPHISPRHDWTYQDTDNQLTRKSGTEKKLYTAFYLTSMRKNSLGYKKADFSTFFIFQIDWTIVKMTAPPAPFRAVEQVAPDPPSSKPLRTGSSVKIVVPGGTRYPEGVIKEFLYGTRDEAFKRMDKLNADLELQRLDTKKEETNFRRDNGRPLYSQKQHIVSHAKGFYIQTPQPFKQHNVNHSGKKSPPSSRLRASPKKRQFVGHVPRFPVVEELPTNEFLHLQFTNKNSYMYRLASEFLQTIGIVSTFGGPSLPHITDLDSIITIKRKIDKYFENLIYFLQQKKTFRRHRGQRPSPNTNTRAQPAVTTSTTFTTTTTTSTFSATTLPSRAPSQAVPSQMMDLDESHNLASSSSSLPTLSPQKRRGSSSSDDDLGFLAEVAERDRPFLAQTLMSSGGLPSPGTNATPPAAADAVSSAVSAMGSVITSETIQQTPVPCHSSSNPGGDPVIEQVVERSSVSIELGSSKSACASSSSSLKEKEKKTNKKKQTVATDKKKIDRPIFKIVNPEQAIVRQEKRDEQSSSRKGLKRVLVADPAAAADDDHDGSLEQQQQQQQQPQLPRKRQKRQRTLKDLGSKTTYQNHPDLPTIRRGILNFMGNADILARMGIVIEADKKLKKLYKNQVHNLIGSIRRDRVTPHDKCKVHTSSLTLKPFFARSE</sequence>
<feature type="region of interest" description="Disordered" evidence="1">
    <location>
        <begin position="311"/>
        <end position="395"/>
    </location>
</feature>
<evidence type="ECO:0000256" key="1">
    <source>
        <dbReference type="SAM" id="MobiDB-lite"/>
    </source>
</evidence>
<accession>A0A226DPW6</accession>
<feature type="compositionally biased region" description="Low complexity" evidence="1">
    <location>
        <begin position="572"/>
        <end position="582"/>
    </location>
</feature>
<reference evidence="2 3" key="1">
    <citation type="submission" date="2015-12" db="EMBL/GenBank/DDBJ databases">
        <title>The genome of Folsomia candida.</title>
        <authorList>
            <person name="Faddeeva A."/>
            <person name="Derks M.F."/>
            <person name="Anvar Y."/>
            <person name="Smit S."/>
            <person name="Van Straalen N."/>
            <person name="Roelofs D."/>
        </authorList>
    </citation>
    <scope>NUCLEOTIDE SEQUENCE [LARGE SCALE GENOMIC DNA]</scope>
    <source>
        <strain evidence="2 3">VU population</strain>
        <tissue evidence="2">Whole body</tissue>
    </source>
</reference>
<feature type="region of interest" description="Disordered" evidence="1">
    <location>
        <begin position="561"/>
        <end position="589"/>
    </location>
</feature>
<feature type="compositionally biased region" description="Low complexity" evidence="1">
    <location>
        <begin position="423"/>
        <end position="434"/>
    </location>
</feature>
<feature type="region of interest" description="Disordered" evidence="1">
    <location>
        <begin position="415"/>
        <end position="434"/>
    </location>
</feature>
<protein>
    <submittedName>
        <fullName evidence="2">Uncharacterized protein</fullName>
    </submittedName>
</protein>
<feature type="region of interest" description="Disordered" evidence="1">
    <location>
        <begin position="483"/>
        <end position="517"/>
    </location>
</feature>
<dbReference type="EMBL" id="LNIX01000014">
    <property type="protein sequence ID" value="OXA46711.1"/>
    <property type="molecule type" value="Genomic_DNA"/>
</dbReference>
<dbReference type="AlphaFoldDB" id="A0A226DPW6"/>
<feature type="region of interest" description="Disordered" evidence="1">
    <location>
        <begin position="197"/>
        <end position="222"/>
    </location>
</feature>